<sequence>MAELKLHRINQHIARLRDDVVRPRARVSEASSSLIRYMKTTKDPLLPSLWGTVAKEEDPFHQPDANKGCCIVS</sequence>
<dbReference type="InterPro" id="IPR015898">
    <property type="entry name" value="G-protein_gamma-like_dom"/>
</dbReference>
<keyword evidence="9" id="KW-0449">Lipoprotein</keyword>
<dbReference type="OMA" id="GQCCTIM"/>
<dbReference type="HOGENOM" id="CLU_163540_1_0_1"/>
<evidence type="ECO:0000259" key="11">
    <source>
        <dbReference type="PROSITE" id="PS50058"/>
    </source>
</evidence>
<feature type="domain" description="G protein gamma" evidence="11">
    <location>
        <begin position="1"/>
        <end position="72"/>
    </location>
</feature>
<organism evidence="12 13">
    <name type="scientific">Serendipita indica (strain DSM 11827)</name>
    <name type="common">Root endophyte fungus</name>
    <name type="synonym">Piriformospora indica</name>
    <dbReference type="NCBI Taxonomy" id="1109443"/>
    <lineage>
        <taxon>Eukaryota</taxon>
        <taxon>Fungi</taxon>
        <taxon>Dikarya</taxon>
        <taxon>Basidiomycota</taxon>
        <taxon>Agaricomycotina</taxon>
        <taxon>Agaricomycetes</taxon>
        <taxon>Sebacinales</taxon>
        <taxon>Serendipitaceae</taxon>
        <taxon>Serendipita</taxon>
    </lineage>
</organism>
<accession>G4U313</accession>
<keyword evidence="6" id="KW-0472">Membrane</keyword>
<dbReference type="InterPro" id="IPR036284">
    <property type="entry name" value="GGL_sf"/>
</dbReference>
<comment type="subunit">
    <text evidence="3">G proteins are composed of 3 units, alpha, beta and gamma.</text>
</comment>
<keyword evidence="5" id="KW-0488">Methylation</keyword>
<dbReference type="InParanoid" id="G4U313"/>
<dbReference type="STRING" id="1109443.G4U313"/>
<dbReference type="OrthoDB" id="19232at2759"/>
<gene>
    <name evidence="12" type="ORF">PIIN_00693</name>
</gene>
<dbReference type="PROSITE" id="PS50058">
    <property type="entry name" value="G_PROTEIN_GAMMA"/>
    <property type="match status" value="1"/>
</dbReference>
<name>G4U313_SERID</name>
<keyword evidence="10" id="KW-0636">Prenylation</keyword>
<evidence type="ECO:0000313" key="12">
    <source>
        <dbReference type="EMBL" id="CCA77979.1"/>
    </source>
</evidence>
<keyword evidence="13" id="KW-1185">Reference proteome</keyword>
<dbReference type="Gene3D" id="4.10.260.10">
    <property type="entry name" value="Transducin (heterotrimeric G protein), gamma chain"/>
    <property type="match status" value="1"/>
</dbReference>
<dbReference type="SMART" id="SM01224">
    <property type="entry name" value="G_gamma"/>
    <property type="match status" value="1"/>
</dbReference>
<evidence type="ECO:0000256" key="7">
    <source>
        <dbReference type="ARBA" id="ARBA00023139"/>
    </source>
</evidence>
<dbReference type="EMBL" id="CAFZ01001878">
    <property type="protein sequence ID" value="CCA77979.1"/>
    <property type="molecule type" value="Genomic_DNA"/>
</dbReference>
<evidence type="ECO:0000256" key="6">
    <source>
        <dbReference type="ARBA" id="ARBA00023136"/>
    </source>
</evidence>
<dbReference type="PANTHER" id="PTHR28189">
    <property type="entry name" value="GUANINE NUCLEOTIDE-BINDING PROTEIN SUBUNIT GAMMA"/>
    <property type="match status" value="1"/>
</dbReference>
<dbReference type="Pfam" id="PF00631">
    <property type="entry name" value="G-gamma"/>
    <property type="match status" value="1"/>
</dbReference>
<keyword evidence="7" id="KW-0564">Palmitate</keyword>
<dbReference type="GO" id="GO:0000750">
    <property type="term" value="P:pheromone-dependent signal transduction involved in conjugation with cellular fusion"/>
    <property type="evidence" value="ECO:0007669"/>
    <property type="project" value="InterPro"/>
</dbReference>
<evidence type="ECO:0000256" key="2">
    <source>
        <dbReference type="ARBA" id="ARBA00007431"/>
    </source>
</evidence>
<dbReference type="GO" id="GO:0031681">
    <property type="term" value="F:G-protein beta-subunit binding"/>
    <property type="evidence" value="ECO:0007669"/>
    <property type="project" value="InterPro"/>
</dbReference>
<dbReference type="Proteomes" id="UP000007148">
    <property type="component" value="Unassembled WGS sequence"/>
</dbReference>
<reference evidence="12 13" key="1">
    <citation type="journal article" date="2011" name="PLoS Pathog.">
        <title>Endophytic Life Strategies Decoded by Genome and Transcriptome Analyses of the Mutualistic Root Symbiont Piriformospora indica.</title>
        <authorList>
            <person name="Zuccaro A."/>
            <person name="Lahrmann U."/>
            <person name="Guldener U."/>
            <person name="Langen G."/>
            <person name="Pfiffi S."/>
            <person name="Biedenkopf D."/>
            <person name="Wong P."/>
            <person name="Samans B."/>
            <person name="Grimm C."/>
            <person name="Basiewicz M."/>
            <person name="Murat C."/>
            <person name="Martin F."/>
            <person name="Kogel K.H."/>
        </authorList>
    </citation>
    <scope>NUCLEOTIDE SEQUENCE [LARGE SCALE GENOMIC DNA]</scope>
    <source>
        <strain evidence="12 13">DSM 11827</strain>
    </source>
</reference>
<protein>
    <recommendedName>
        <fullName evidence="4">Guanine nucleotide-binding protein subunit gamma</fullName>
    </recommendedName>
</protein>
<evidence type="ECO:0000256" key="3">
    <source>
        <dbReference type="ARBA" id="ARBA00011581"/>
    </source>
</evidence>
<dbReference type="InterPro" id="IPR041848">
    <property type="entry name" value="Ste18_fungal"/>
</dbReference>
<dbReference type="FunFam" id="4.10.260.10:FF:000003">
    <property type="entry name" value="G-protein complex gamma subunit Ste18/GpgA"/>
    <property type="match status" value="1"/>
</dbReference>
<keyword evidence="8" id="KW-0807">Transducer</keyword>
<evidence type="ECO:0000256" key="8">
    <source>
        <dbReference type="ARBA" id="ARBA00023224"/>
    </source>
</evidence>
<comment type="similarity">
    <text evidence="2">Belongs to the G protein gamma family.</text>
</comment>
<evidence type="ECO:0000256" key="10">
    <source>
        <dbReference type="ARBA" id="ARBA00023289"/>
    </source>
</evidence>
<evidence type="ECO:0000256" key="5">
    <source>
        <dbReference type="ARBA" id="ARBA00022481"/>
    </source>
</evidence>
<comment type="subcellular location">
    <subcellularLocation>
        <location evidence="1">Membrane</location>
        <topology evidence="1">Peripheral membrane protein</topology>
    </subcellularLocation>
</comment>
<evidence type="ECO:0000313" key="13">
    <source>
        <dbReference type="Proteomes" id="UP000007148"/>
    </source>
</evidence>
<dbReference type="GO" id="GO:0007186">
    <property type="term" value="P:G protein-coupled receptor signaling pathway"/>
    <property type="evidence" value="ECO:0007669"/>
    <property type="project" value="InterPro"/>
</dbReference>
<dbReference type="AlphaFoldDB" id="G4U313"/>
<proteinExistence type="inferred from homology"/>
<evidence type="ECO:0000256" key="4">
    <source>
        <dbReference type="ARBA" id="ARBA00016111"/>
    </source>
</evidence>
<evidence type="ECO:0000256" key="1">
    <source>
        <dbReference type="ARBA" id="ARBA00004170"/>
    </source>
</evidence>
<dbReference type="SUPFAM" id="SSF48670">
    <property type="entry name" value="Transducin (heterotrimeric G protein), gamma chain"/>
    <property type="match status" value="1"/>
</dbReference>
<evidence type="ECO:0000256" key="9">
    <source>
        <dbReference type="ARBA" id="ARBA00023288"/>
    </source>
</evidence>
<dbReference type="PANTHER" id="PTHR28189:SF1">
    <property type="entry name" value="GUANINE NUCLEOTIDE-BINDING PROTEIN SUBUNIT GAMMA"/>
    <property type="match status" value="1"/>
</dbReference>
<comment type="caution">
    <text evidence="12">The sequence shown here is derived from an EMBL/GenBank/DDBJ whole genome shotgun (WGS) entry which is preliminary data.</text>
</comment>
<dbReference type="GO" id="GO:0005834">
    <property type="term" value="C:heterotrimeric G-protein complex"/>
    <property type="evidence" value="ECO:0007669"/>
    <property type="project" value="TreeGrafter"/>
</dbReference>